<dbReference type="OrthoDB" id="779668at2759"/>
<gene>
    <name evidence="1" type="ORF">ZOSMA_1042G00030</name>
</gene>
<feature type="non-terminal residue" evidence="1">
    <location>
        <position position="1"/>
    </location>
</feature>
<organism evidence="1 2">
    <name type="scientific">Zostera marina</name>
    <name type="common">Eelgrass</name>
    <dbReference type="NCBI Taxonomy" id="29655"/>
    <lineage>
        <taxon>Eukaryota</taxon>
        <taxon>Viridiplantae</taxon>
        <taxon>Streptophyta</taxon>
        <taxon>Embryophyta</taxon>
        <taxon>Tracheophyta</taxon>
        <taxon>Spermatophyta</taxon>
        <taxon>Magnoliopsida</taxon>
        <taxon>Liliopsida</taxon>
        <taxon>Zosteraceae</taxon>
        <taxon>Zostera</taxon>
    </lineage>
</organism>
<sequence>FYCFLIKLDCFRKFFKIKLINDKYVTGIGAVLIQDRHPMAYYSENQTHRQSESVDNLRTLTICSYLRILKMVTLSSAHLGIIKISSLNFELSDLLVFSSLQLLLFLD</sequence>
<reference evidence="2" key="1">
    <citation type="journal article" date="2016" name="Nature">
        <title>The genome of the seagrass Zostera marina reveals angiosperm adaptation to the sea.</title>
        <authorList>
            <person name="Olsen J.L."/>
            <person name="Rouze P."/>
            <person name="Verhelst B."/>
            <person name="Lin Y.-C."/>
            <person name="Bayer T."/>
            <person name="Collen J."/>
            <person name="Dattolo E."/>
            <person name="De Paoli E."/>
            <person name="Dittami S."/>
            <person name="Maumus F."/>
            <person name="Michel G."/>
            <person name="Kersting A."/>
            <person name="Lauritano C."/>
            <person name="Lohaus R."/>
            <person name="Toepel M."/>
            <person name="Tonon T."/>
            <person name="Vanneste K."/>
            <person name="Amirebrahimi M."/>
            <person name="Brakel J."/>
            <person name="Bostroem C."/>
            <person name="Chovatia M."/>
            <person name="Grimwood J."/>
            <person name="Jenkins J.W."/>
            <person name="Jueterbock A."/>
            <person name="Mraz A."/>
            <person name="Stam W.T."/>
            <person name="Tice H."/>
            <person name="Bornberg-Bauer E."/>
            <person name="Green P.J."/>
            <person name="Pearson G.A."/>
            <person name="Procaccini G."/>
            <person name="Duarte C.M."/>
            <person name="Schmutz J."/>
            <person name="Reusch T.B.H."/>
            <person name="Van de Peer Y."/>
        </authorList>
    </citation>
    <scope>NUCLEOTIDE SEQUENCE [LARGE SCALE GENOMIC DNA]</scope>
    <source>
        <strain evidence="2">cv. Finnish</strain>
    </source>
</reference>
<dbReference type="EMBL" id="LFYR01000052">
    <property type="protein sequence ID" value="KMZ76296.1"/>
    <property type="molecule type" value="Genomic_DNA"/>
</dbReference>
<dbReference type="Proteomes" id="UP000036987">
    <property type="component" value="Unassembled WGS sequence"/>
</dbReference>
<comment type="caution">
    <text evidence="1">The sequence shown here is derived from an EMBL/GenBank/DDBJ whole genome shotgun (WGS) entry which is preliminary data.</text>
</comment>
<keyword evidence="2" id="KW-1185">Reference proteome</keyword>
<name>A0A0K9Q4U3_ZOSMR</name>
<evidence type="ECO:0000313" key="2">
    <source>
        <dbReference type="Proteomes" id="UP000036987"/>
    </source>
</evidence>
<evidence type="ECO:0000313" key="1">
    <source>
        <dbReference type="EMBL" id="KMZ76296.1"/>
    </source>
</evidence>
<proteinExistence type="predicted"/>
<dbReference type="AlphaFoldDB" id="A0A0K9Q4U3"/>
<accession>A0A0K9Q4U3</accession>
<protein>
    <submittedName>
        <fullName evidence="1">Uncharacterized protein</fullName>
    </submittedName>
</protein>